<dbReference type="AlphaFoldDB" id="I5C9H7"/>
<dbReference type="RefSeq" id="WP_009053481.1">
    <property type="nucleotide sequence ID" value="NZ_AJYA01000005.1"/>
</dbReference>
<dbReference type="OrthoDB" id="678766at2"/>
<dbReference type="Gene3D" id="3.40.1260.10">
    <property type="entry name" value="DsrEFH-like"/>
    <property type="match status" value="1"/>
</dbReference>
<evidence type="ECO:0000313" key="1">
    <source>
        <dbReference type="EMBL" id="EIM78479.1"/>
    </source>
</evidence>
<accession>I5C9H7</accession>
<dbReference type="PANTHER" id="PTHR37691:SF1">
    <property type="entry name" value="BLR3518 PROTEIN"/>
    <property type="match status" value="1"/>
</dbReference>
<comment type="caution">
    <text evidence="1">The sequence shown here is derived from an EMBL/GenBank/DDBJ whole genome shotgun (WGS) entry which is preliminary data.</text>
</comment>
<sequence>MRFLYLFLFFIATPLLGFAQKPSEAHKIVLHYAEGAPETHPKLVRNLENILAAAPDTELVVVTIGMGVDLMRNSIPQPLQEKMQALEARGVRFEVCENTLKQRGLEKEDFLSISSYVTAGILALVELQKAGFTYIKAG</sequence>
<dbReference type="Proteomes" id="UP000005551">
    <property type="component" value="Unassembled WGS sequence"/>
</dbReference>
<protein>
    <submittedName>
        <fullName evidence="1">Uncharacterized protein</fullName>
    </submittedName>
</protein>
<gene>
    <name evidence="1" type="ORF">A3SI_02943</name>
</gene>
<dbReference type="STRING" id="1189621.A3SI_02943"/>
<proteinExistence type="predicted"/>
<reference evidence="1 2" key="1">
    <citation type="submission" date="2012-05" db="EMBL/GenBank/DDBJ databases">
        <title>Genome sequence of Nitritalea halalkaliphila LW7.</title>
        <authorList>
            <person name="Jangir P.K."/>
            <person name="Singh A."/>
            <person name="Shivaji S."/>
            <person name="Sharma R."/>
        </authorList>
    </citation>
    <scope>NUCLEOTIDE SEQUENCE [LARGE SCALE GENOMIC DNA]</scope>
    <source>
        <strain evidence="1 2">LW7</strain>
    </source>
</reference>
<dbReference type="Pfam" id="PF02635">
    <property type="entry name" value="DsrE"/>
    <property type="match status" value="1"/>
</dbReference>
<dbReference type="PANTHER" id="PTHR37691">
    <property type="entry name" value="BLR3518 PROTEIN"/>
    <property type="match status" value="1"/>
</dbReference>
<dbReference type="EMBL" id="AJYA01000005">
    <property type="protein sequence ID" value="EIM78479.1"/>
    <property type="molecule type" value="Genomic_DNA"/>
</dbReference>
<evidence type="ECO:0000313" key="2">
    <source>
        <dbReference type="Proteomes" id="UP000005551"/>
    </source>
</evidence>
<keyword evidence="2" id="KW-1185">Reference proteome</keyword>
<dbReference type="SUPFAM" id="SSF75169">
    <property type="entry name" value="DsrEFH-like"/>
    <property type="match status" value="1"/>
</dbReference>
<dbReference type="InterPro" id="IPR027396">
    <property type="entry name" value="DsrEFH-like"/>
</dbReference>
<organism evidence="1 2">
    <name type="scientific">Nitritalea halalkaliphila LW7</name>
    <dbReference type="NCBI Taxonomy" id="1189621"/>
    <lineage>
        <taxon>Bacteria</taxon>
        <taxon>Pseudomonadati</taxon>
        <taxon>Bacteroidota</taxon>
        <taxon>Cytophagia</taxon>
        <taxon>Cytophagales</taxon>
        <taxon>Cyclobacteriaceae</taxon>
        <taxon>Nitritalea</taxon>
    </lineage>
</organism>
<name>I5C9H7_9BACT</name>
<dbReference type="InterPro" id="IPR003787">
    <property type="entry name" value="Sulphur_relay_DsrE/F-like"/>
</dbReference>